<evidence type="ECO:0000259" key="4">
    <source>
        <dbReference type="Pfam" id="PF22624"/>
    </source>
</evidence>
<comment type="similarity">
    <text evidence="1">Belongs to the P-Pant transferase superfamily. Gsp/Sfp/HetI/AcpT family.</text>
</comment>
<dbReference type="GO" id="GO:0019878">
    <property type="term" value="P:lysine biosynthetic process via aminoadipic acid"/>
    <property type="evidence" value="ECO:0007669"/>
    <property type="project" value="TreeGrafter"/>
</dbReference>
<feature type="domain" description="4'-phosphopantetheinyl transferase N-terminal" evidence="4">
    <location>
        <begin position="35"/>
        <end position="118"/>
    </location>
</feature>
<dbReference type="InterPro" id="IPR050559">
    <property type="entry name" value="P-Pant_transferase_sf"/>
</dbReference>
<sequence length="263" mass="28757">MQALFNPLIPQHSWPPGVDLWCSGWQVLGDSVRQACAAALSAEERERMKAFLLPGAADQFLLARALLRTALSHYTGLPAADWRFRAGEHGKPYLCGPAHGGPALHFNLSHCNGMVACAVTTISAGLGVDVEHTGRTLDFTAVASMVFSPEEMAQLQALPAAERRGYFFSIWTLKEAYAKARGLGFHLPLDALSFDRAPASLGVRFSERWPDRAEGWSFSQHRLSASHLLSVAIDRHREETIPLRFQWRSPQSLPAAAGLTGEG</sequence>
<dbReference type="InterPro" id="IPR037143">
    <property type="entry name" value="4-PPantetheinyl_Trfase_dom_sf"/>
</dbReference>
<dbReference type="Proteomes" id="UP000541535">
    <property type="component" value="Unassembled WGS sequence"/>
</dbReference>
<evidence type="ECO:0000259" key="3">
    <source>
        <dbReference type="Pfam" id="PF01648"/>
    </source>
</evidence>
<evidence type="ECO:0000256" key="1">
    <source>
        <dbReference type="ARBA" id="ARBA00010990"/>
    </source>
</evidence>
<feature type="domain" description="4'-phosphopantetheinyl transferase" evidence="3">
    <location>
        <begin position="125"/>
        <end position="200"/>
    </location>
</feature>
<dbReference type="SUPFAM" id="SSF56214">
    <property type="entry name" value="4'-phosphopantetheinyl transferase"/>
    <property type="match status" value="2"/>
</dbReference>
<evidence type="ECO:0000313" key="5">
    <source>
        <dbReference type="EMBL" id="MBB3120967.1"/>
    </source>
</evidence>
<dbReference type="InterPro" id="IPR008278">
    <property type="entry name" value="4-PPantetheinyl_Trfase_dom"/>
</dbReference>
<protein>
    <submittedName>
        <fullName evidence="5">4'-phosphopantetheinyl transferase</fullName>
        <ecNumber evidence="5">2.7.8.-</ecNumber>
    </submittedName>
</protein>
<keyword evidence="6" id="KW-1185">Reference proteome</keyword>
<dbReference type="EMBL" id="JACHXD010000012">
    <property type="protein sequence ID" value="MBB3120967.1"/>
    <property type="molecule type" value="Genomic_DNA"/>
</dbReference>
<dbReference type="PANTHER" id="PTHR12215:SF10">
    <property type="entry name" value="L-AMINOADIPATE-SEMIALDEHYDE DEHYDROGENASE-PHOSPHOPANTETHEINYL TRANSFERASE"/>
    <property type="match status" value="1"/>
</dbReference>
<organism evidence="5 6">
    <name type="scientific">Pseudoduganella violacea</name>
    <dbReference type="NCBI Taxonomy" id="1715466"/>
    <lineage>
        <taxon>Bacteria</taxon>
        <taxon>Pseudomonadati</taxon>
        <taxon>Pseudomonadota</taxon>
        <taxon>Betaproteobacteria</taxon>
        <taxon>Burkholderiales</taxon>
        <taxon>Oxalobacteraceae</taxon>
        <taxon>Telluria group</taxon>
        <taxon>Pseudoduganella</taxon>
    </lineage>
</organism>
<name>A0A7W5FVM4_9BURK</name>
<evidence type="ECO:0000256" key="2">
    <source>
        <dbReference type="ARBA" id="ARBA00022679"/>
    </source>
</evidence>
<dbReference type="EC" id="2.7.8.-" evidence="5"/>
<dbReference type="AlphaFoldDB" id="A0A7W5FVM4"/>
<dbReference type="GO" id="GO:0005829">
    <property type="term" value="C:cytosol"/>
    <property type="evidence" value="ECO:0007669"/>
    <property type="project" value="TreeGrafter"/>
</dbReference>
<dbReference type="RefSeq" id="WP_183442709.1">
    <property type="nucleotide sequence ID" value="NZ_JACHXD010000012.1"/>
</dbReference>
<dbReference type="GO" id="GO:0000287">
    <property type="term" value="F:magnesium ion binding"/>
    <property type="evidence" value="ECO:0007669"/>
    <property type="project" value="InterPro"/>
</dbReference>
<dbReference type="Pfam" id="PF01648">
    <property type="entry name" value="ACPS"/>
    <property type="match status" value="1"/>
</dbReference>
<reference evidence="5 6" key="1">
    <citation type="submission" date="2020-08" db="EMBL/GenBank/DDBJ databases">
        <title>Genomic Encyclopedia of Type Strains, Phase III (KMG-III): the genomes of soil and plant-associated and newly described type strains.</title>
        <authorList>
            <person name="Whitman W."/>
        </authorList>
    </citation>
    <scope>NUCLEOTIDE SEQUENCE [LARGE SCALE GENOMIC DNA]</scope>
    <source>
        <strain evidence="5 6">CECT 8897</strain>
    </source>
</reference>
<accession>A0A7W5FVM4</accession>
<comment type="caution">
    <text evidence="5">The sequence shown here is derived from an EMBL/GenBank/DDBJ whole genome shotgun (WGS) entry which is preliminary data.</text>
</comment>
<proteinExistence type="inferred from homology"/>
<evidence type="ECO:0000313" key="6">
    <source>
        <dbReference type="Proteomes" id="UP000541535"/>
    </source>
</evidence>
<dbReference type="GO" id="GO:0008897">
    <property type="term" value="F:holo-[acyl-carrier-protein] synthase activity"/>
    <property type="evidence" value="ECO:0007669"/>
    <property type="project" value="InterPro"/>
</dbReference>
<dbReference type="PANTHER" id="PTHR12215">
    <property type="entry name" value="PHOSPHOPANTETHEINE TRANSFERASE"/>
    <property type="match status" value="1"/>
</dbReference>
<keyword evidence="2 5" id="KW-0808">Transferase</keyword>
<dbReference type="Gene3D" id="3.90.470.20">
    <property type="entry name" value="4'-phosphopantetheinyl transferase domain"/>
    <property type="match status" value="2"/>
</dbReference>
<gene>
    <name evidence="5" type="ORF">FHS03_004040</name>
</gene>
<dbReference type="Pfam" id="PF22624">
    <property type="entry name" value="AASDHPPT_N"/>
    <property type="match status" value="1"/>
</dbReference>
<dbReference type="InterPro" id="IPR055066">
    <property type="entry name" value="AASDHPPT_N"/>
</dbReference>